<dbReference type="Proteomes" id="UP000427769">
    <property type="component" value="Chromosome"/>
</dbReference>
<feature type="chain" id="PRO_5024364002" evidence="1">
    <location>
        <begin position="24"/>
        <end position="198"/>
    </location>
</feature>
<dbReference type="RefSeq" id="WP_155305884.1">
    <property type="nucleotide sequence ID" value="NZ_AP021875.1"/>
</dbReference>
<protein>
    <submittedName>
        <fullName evidence="3">Polyisoprenoid-binding protein</fullName>
    </submittedName>
</protein>
<gene>
    <name evidence="3" type="ORF">DSCW_45200</name>
</gene>
<evidence type="ECO:0000313" key="4">
    <source>
        <dbReference type="Proteomes" id="UP000427769"/>
    </source>
</evidence>
<dbReference type="Gene3D" id="2.40.128.110">
    <property type="entry name" value="Lipid/polyisoprenoid-binding, YceI-like"/>
    <property type="match status" value="1"/>
</dbReference>
<dbReference type="AlphaFoldDB" id="A0A5K7ZBF6"/>
<dbReference type="KEGG" id="dwd:DSCW_45200"/>
<accession>A0A5K7ZBF6</accession>
<dbReference type="InterPro" id="IPR007372">
    <property type="entry name" value="Lipid/polyisoprenoid-bd_YceI"/>
</dbReference>
<evidence type="ECO:0000256" key="1">
    <source>
        <dbReference type="SAM" id="SignalP"/>
    </source>
</evidence>
<evidence type="ECO:0000259" key="2">
    <source>
        <dbReference type="SMART" id="SM00867"/>
    </source>
</evidence>
<feature type="domain" description="Lipid/polyisoprenoid-binding YceI-like" evidence="2">
    <location>
        <begin position="27"/>
        <end position="197"/>
    </location>
</feature>
<feature type="signal peptide" evidence="1">
    <location>
        <begin position="1"/>
        <end position="23"/>
    </location>
</feature>
<keyword evidence="1" id="KW-0732">Signal</keyword>
<dbReference type="EMBL" id="AP021875">
    <property type="protein sequence ID" value="BBO77103.1"/>
    <property type="molecule type" value="Genomic_DNA"/>
</dbReference>
<reference evidence="3 4" key="1">
    <citation type="submission" date="2019-11" db="EMBL/GenBank/DDBJ databases">
        <title>Comparative genomics of hydrocarbon-degrading Desulfosarcina strains.</title>
        <authorList>
            <person name="Watanabe M."/>
            <person name="Kojima H."/>
            <person name="Fukui M."/>
        </authorList>
    </citation>
    <scope>NUCLEOTIDE SEQUENCE [LARGE SCALE GENOMIC DNA]</scope>
    <source>
        <strain evidence="3 4">PP31</strain>
    </source>
</reference>
<dbReference type="Pfam" id="PF04264">
    <property type="entry name" value="YceI"/>
    <property type="match status" value="1"/>
</dbReference>
<name>A0A5K7ZBF6_9BACT</name>
<organism evidence="3 4">
    <name type="scientific">Desulfosarcina widdelii</name>
    <dbReference type="NCBI Taxonomy" id="947919"/>
    <lineage>
        <taxon>Bacteria</taxon>
        <taxon>Pseudomonadati</taxon>
        <taxon>Thermodesulfobacteriota</taxon>
        <taxon>Desulfobacteria</taxon>
        <taxon>Desulfobacterales</taxon>
        <taxon>Desulfosarcinaceae</taxon>
        <taxon>Desulfosarcina</taxon>
    </lineage>
</organism>
<keyword evidence="4" id="KW-1185">Reference proteome</keyword>
<proteinExistence type="predicted"/>
<dbReference type="InterPro" id="IPR036761">
    <property type="entry name" value="TTHA0802/YceI-like_sf"/>
</dbReference>
<evidence type="ECO:0000313" key="3">
    <source>
        <dbReference type="EMBL" id="BBO77103.1"/>
    </source>
</evidence>
<dbReference type="PANTHER" id="PTHR34406:SF1">
    <property type="entry name" value="PROTEIN YCEI"/>
    <property type="match status" value="1"/>
</dbReference>
<dbReference type="SMART" id="SM00867">
    <property type="entry name" value="YceI"/>
    <property type="match status" value="1"/>
</dbReference>
<dbReference type="PANTHER" id="PTHR34406">
    <property type="entry name" value="PROTEIN YCEI"/>
    <property type="match status" value="1"/>
</dbReference>
<dbReference type="SUPFAM" id="SSF101874">
    <property type="entry name" value="YceI-like"/>
    <property type="match status" value="1"/>
</dbReference>
<dbReference type="OrthoDB" id="9811006at2"/>
<sequence length="198" mass="22140">MKAFIRFTVATIFLFVFAAQVQAAAPQWEVDPAHSGVYFSVNHIYSTTRGYFEDFTATVNFSPEDLAGSRFDFEVKVKSINTGNSKRDGHLNSGDFFDSKKYPKMTFSSTAVKHVKDNQYIVEGKMTVKDVSQSVSVPFTLLGVTTHPFDAKSEVAGFEARMTIDRLSYHVGNGKFYKMGVVGKDVDVLITMEVTRKK</sequence>